<organism evidence="3 4">
    <name type="scientific">Bradyrhizobium sediminis</name>
    <dbReference type="NCBI Taxonomy" id="2840469"/>
    <lineage>
        <taxon>Bacteria</taxon>
        <taxon>Pseudomonadati</taxon>
        <taxon>Pseudomonadota</taxon>
        <taxon>Alphaproteobacteria</taxon>
        <taxon>Hyphomicrobiales</taxon>
        <taxon>Nitrobacteraceae</taxon>
        <taxon>Bradyrhizobium</taxon>
    </lineage>
</organism>
<feature type="domain" description="Winged helix-turn helix" evidence="2">
    <location>
        <begin position="109"/>
        <end position="166"/>
    </location>
</feature>
<evidence type="ECO:0000259" key="2">
    <source>
        <dbReference type="Pfam" id="PF13592"/>
    </source>
</evidence>
<dbReference type="GO" id="GO:0003676">
    <property type="term" value="F:nucleic acid binding"/>
    <property type="evidence" value="ECO:0007669"/>
    <property type="project" value="InterPro"/>
</dbReference>
<gene>
    <name evidence="3" type="ORF">KMZ29_13760</name>
</gene>
<evidence type="ECO:0000313" key="4">
    <source>
        <dbReference type="Proteomes" id="UP000680839"/>
    </source>
</evidence>
<dbReference type="Pfam" id="PF13592">
    <property type="entry name" value="HTH_33"/>
    <property type="match status" value="1"/>
</dbReference>
<dbReference type="EMBL" id="CP076134">
    <property type="protein sequence ID" value="QWG10856.1"/>
    <property type="molecule type" value="Genomic_DNA"/>
</dbReference>
<dbReference type="InterPro" id="IPR036397">
    <property type="entry name" value="RNaseH_sf"/>
</dbReference>
<accession>A0A975NA65</accession>
<proteinExistence type="predicted"/>
<feature type="domain" description="Tc1-like transposase DDE" evidence="1">
    <location>
        <begin position="186"/>
        <end position="314"/>
    </location>
</feature>
<dbReference type="NCBIfam" id="NF033545">
    <property type="entry name" value="transpos_IS630"/>
    <property type="match status" value="1"/>
</dbReference>
<dbReference type="InterPro" id="IPR038717">
    <property type="entry name" value="Tc1-like_DDE_dom"/>
</dbReference>
<evidence type="ECO:0000259" key="1">
    <source>
        <dbReference type="Pfam" id="PF13358"/>
    </source>
</evidence>
<dbReference type="Gene3D" id="3.30.420.10">
    <property type="entry name" value="Ribonuclease H-like superfamily/Ribonuclease H"/>
    <property type="match status" value="1"/>
</dbReference>
<dbReference type="InterPro" id="IPR047655">
    <property type="entry name" value="Transpos_IS630-like"/>
</dbReference>
<dbReference type="InterPro" id="IPR025959">
    <property type="entry name" value="Winged_HTH_dom"/>
</dbReference>
<dbReference type="Pfam" id="PF13358">
    <property type="entry name" value="DDE_3"/>
    <property type="match status" value="1"/>
</dbReference>
<dbReference type="InterPro" id="IPR009057">
    <property type="entry name" value="Homeodomain-like_sf"/>
</dbReference>
<dbReference type="Proteomes" id="UP000680839">
    <property type="component" value="Chromosome"/>
</dbReference>
<dbReference type="AlphaFoldDB" id="A0A975NA65"/>
<dbReference type="Pfam" id="PF13551">
    <property type="entry name" value="HTH_29"/>
    <property type="match status" value="1"/>
</dbReference>
<name>A0A975NA65_9BRAD</name>
<sequence>MGGAVRILRLDLTAKDLRAAAGREKDGSAARRMLALAMVLDGMDRKSAAESCGMDRQTLRDWVHRYNAEGLDGLHDLKTPGPTPKLTSEQQAELAKLVEAGPDPARHGVVRWRRVDLRDELQRRFGVALHERSVGKVLAKLGYRRLSVRPRHPQADEEAQEAFKKNFAATVAAQLPDRAKDKPIEIWFQDEARIGQQGTLTRVWAKRGTRPRAPRDQRYEWAYIFGAVCPQRRATAALVLPAADTDAMSMHLAEIGRRVAPGAHAALVIDGAGYHVAARLSVPSNITLVRLPPYAPELNPVENVWEYLRGNKLAITVFESYDDIVDKSCAAWRFFADDPERVASITSRTWATVIP</sequence>
<evidence type="ECO:0000313" key="3">
    <source>
        <dbReference type="EMBL" id="QWG10856.1"/>
    </source>
</evidence>
<reference evidence="3" key="1">
    <citation type="submission" date="2021-06" db="EMBL/GenBank/DDBJ databases">
        <title>Bradyrhizobium sp. S2-20-1 Genome sequencing.</title>
        <authorList>
            <person name="Jin L."/>
        </authorList>
    </citation>
    <scope>NUCLEOTIDE SEQUENCE</scope>
    <source>
        <strain evidence="3">S2-20-1</strain>
    </source>
</reference>
<dbReference type="RefSeq" id="WP_215619787.1">
    <property type="nucleotide sequence ID" value="NZ_CP076134.1"/>
</dbReference>
<protein>
    <submittedName>
        <fullName evidence="3">IS630 family transposase</fullName>
    </submittedName>
</protein>
<dbReference type="SUPFAM" id="SSF46689">
    <property type="entry name" value="Homeodomain-like"/>
    <property type="match status" value="1"/>
</dbReference>